<name>A0A964WVG6_9HYPH</name>
<sequence>MVSEIKICGLSTRETLDAAVASGATMVGFVFFDRSPRAVTLGEAAALAGRTCGKAGIVALTVDSPDDVLARIAEDLRPDLVQLHGKETPERAAEIRSRFAVRVMKAVGVAGAEDLAGARAYEGAVDALLLDAKPPKDADRPGGNGAAFDWRILDGFAPAVPWLLSGGLSPANVADALAASRPTGIDVSSGVESAPGVKDPRLIRAFIDAVRAAGRPRPARAA</sequence>
<comment type="similarity">
    <text evidence="9">Belongs to the TrpF family.</text>
</comment>
<evidence type="ECO:0000256" key="3">
    <source>
        <dbReference type="ARBA" id="ARBA00012572"/>
    </source>
</evidence>
<accession>A0A964WVG6</accession>
<dbReference type="Gene3D" id="3.20.20.70">
    <property type="entry name" value="Aldolase class I"/>
    <property type="match status" value="1"/>
</dbReference>
<gene>
    <name evidence="9" type="primary">trpF</name>
    <name evidence="11" type="ORF">E4O86_21115</name>
</gene>
<dbReference type="InterPro" id="IPR044643">
    <property type="entry name" value="TrpF_fam"/>
</dbReference>
<dbReference type="InterPro" id="IPR001240">
    <property type="entry name" value="PRAI_dom"/>
</dbReference>
<comment type="caution">
    <text evidence="11">The sequence shown here is derived from an EMBL/GenBank/DDBJ whole genome shotgun (WGS) entry which is preliminary data.</text>
</comment>
<protein>
    <recommendedName>
        <fullName evidence="4 9">N-(5'-phosphoribosyl)anthranilate isomerase</fullName>
        <shortName evidence="9">PRAI</shortName>
        <ecNumber evidence="3 9">5.3.1.24</ecNumber>
    </recommendedName>
</protein>
<evidence type="ECO:0000256" key="9">
    <source>
        <dbReference type="HAMAP-Rule" id="MF_00135"/>
    </source>
</evidence>
<evidence type="ECO:0000259" key="10">
    <source>
        <dbReference type="Pfam" id="PF00697"/>
    </source>
</evidence>
<dbReference type="OrthoDB" id="9796196at2"/>
<evidence type="ECO:0000256" key="4">
    <source>
        <dbReference type="ARBA" id="ARBA00022272"/>
    </source>
</evidence>
<dbReference type="EC" id="5.3.1.24" evidence="3 9"/>
<dbReference type="GO" id="GO:0000162">
    <property type="term" value="P:L-tryptophan biosynthetic process"/>
    <property type="evidence" value="ECO:0007669"/>
    <property type="project" value="UniProtKB-UniRule"/>
</dbReference>
<dbReference type="AlphaFoldDB" id="A0A964WVG6"/>
<dbReference type="HAMAP" id="MF_00135">
    <property type="entry name" value="PRAI"/>
    <property type="match status" value="1"/>
</dbReference>
<keyword evidence="8 9" id="KW-0413">Isomerase</keyword>
<evidence type="ECO:0000313" key="12">
    <source>
        <dbReference type="Proteomes" id="UP000773614"/>
    </source>
</evidence>
<evidence type="ECO:0000256" key="2">
    <source>
        <dbReference type="ARBA" id="ARBA00004664"/>
    </source>
</evidence>
<dbReference type="Proteomes" id="UP000773614">
    <property type="component" value="Unassembled WGS sequence"/>
</dbReference>
<dbReference type="Pfam" id="PF00697">
    <property type="entry name" value="PRAI"/>
    <property type="match status" value="1"/>
</dbReference>
<evidence type="ECO:0000256" key="5">
    <source>
        <dbReference type="ARBA" id="ARBA00022605"/>
    </source>
</evidence>
<keyword evidence="5 9" id="KW-0028">Amino-acid biosynthesis</keyword>
<dbReference type="NCBIfam" id="NF002295">
    <property type="entry name" value="PRK01222.1-1"/>
    <property type="match status" value="1"/>
</dbReference>
<reference evidence="11" key="1">
    <citation type="submission" date="2019-03" db="EMBL/GenBank/DDBJ databases">
        <title>Afifella sp. nov., isolated from activated sludge.</title>
        <authorList>
            <person name="Li Q."/>
            <person name="Liu Y."/>
        </authorList>
    </citation>
    <scope>NUCLEOTIDE SEQUENCE</scope>
    <source>
        <strain evidence="11">L72</strain>
    </source>
</reference>
<evidence type="ECO:0000256" key="6">
    <source>
        <dbReference type="ARBA" id="ARBA00022822"/>
    </source>
</evidence>
<dbReference type="PANTHER" id="PTHR42894">
    <property type="entry name" value="N-(5'-PHOSPHORIBOSYL)ANTHRANILATE ISOMERASE"/>
    <property type="match status" value="1"/>
</dbReference>
<keyword evidence="6 9" id="KW-0822">Tryptophan biosynthesis</keyword>
<dbReference type="RefSeq" id="WP_161142536.1">
    <property type="nucleotide sequence ID" value="NZ_SPKJ01000135.1"/>
</dbReference>
<keyword evidence="7 9" id="KW-0057">Aromatic amino acid biosynthesis</keyword>
<dbReference type="PANTHER" id="PTHR42894:SF1">
    <property type="entry name" value="N-(5'-PHOSPHORIBOSYL)ANTHRANILATE ISOMERASE"/>
    <property type="match status" value="1"/>
</dbReference>
<feature type="domain" description="N-(5'phosphoribosyl) anthranilate isomerase (PRAI)" evidence="10">
    <location>
        <begin position="5"/>
        <end position="208"/>
    </location>
</feature>
<dbReference type="EMBL" id="SPKJ01000135">
    <property type="protein sequence ID" value="MYZ50212.1"/>
    <property type="molecule type" value="Genomic_DNA"/>
</dbReference>
<evidence type="ECO:0000256" key="1">
    <source>
        <dbReference type="ARBA" id="ARBA00001164"/>
    </source>
</evidence>
<comment type="catalytic activity">
    <reaction evidence="1 9">
        <text>N-(5-phospho-beta-D-ribosyl)anthranilate = 1-(2-carboxyphenylamino)-1-deoxy-D-ribulose 5-phosphate</text>
        <dbReference type="Rhea" id="RHEA:21540"/>
        <dbReference type="ChEBI" id="CHEBI:18277"/>
        <dbReference type="ChEBI" id="CHEBI:58613"/>
        <dbReference type="EC" id="5.3.1.24"/>
    </reaction>
</comment>
<keyword evidence="12" id="KW-1185">Reference proteome</keyword>
<dbReference type="InterPro" id="IPR011060">
    <property type="entry name" value="RibuloseP-bd_barrel"/>
</dbReference>
<evidence type="ECO:0000313" key="11">
    <source>
        <dbReference type="EMBL" id="MYZ50212.1"/>
    </source>
</evidence>
<dbReference type="InterPro" id="IPR013785">
    <property type="entry name" value="Aldolase_TIM"/>
</dbReference>
<organism evidence="11 12">
    <name type="scientific">Propylenella binzhouense</name>
    <dbReference type="NCBI Taxonomy" id="2555902"/>
    <lineage>
        <taxon>Bacteria</taxon>
        <taxon>Pseudomonadati</taxon>
        <taxon>Pseudomonadota</taxon>
        <taxon>Alphaproteobacteria</taxon>
        <taxon>Hyphomicrobiales</taxon>
        <taxon>Propylenellaceae</taxon>
        <taxon>Propylenella</taxon>
    </lineage>
</organism>
<dbReference type="GO" id="GO:0004640">
    <property type="term" value="F:phosphoribosylanthranilate isomerase activity"/>
    <property type="evidence" value="ECO:0007669"/>
    <property type="project" value="UniProtKB-UniRule"/>
</dbReference>
<evidence type="ECO:0000256" key="7">
    <source>
        <dbReference type="ARBA" id="ARBA00023141"/>
    </source>
</evidence>
<evidence type="ECO:0000256" key="8">
    <source>
        <dbReference type="ARBA" id="ARBA00023235"/>
    </source>
</evidence>
<dbReference type="CDD" id="cd00405">
    <property type="entry name" value="PRAI"/>
    <property type="match status" value="1"/>
</dbReference>
<proteinExistence type="inferred from homology"/>
<comment type="pathway">
    <text evidence="2 9">Amino-acid biosynthesis; L-tryptophan biosynthesis; L-tryptophan from chorismate: step 3/5.</text>
</comment>
<dbReference type="SUPFAM" id="SSF51366">
    <property type="entry name" value="Ribulose-phoshate binding barrel"/>
    <property type="match status" value="1"/>
</dbReference>